<evidence type="ECO:0000256" key="5">
    <source>
        <dbReference type="ARBA" id="ARBA00022516"/>
    </source>
</evidence>
<keyword evidence="5 14" id="KW-0444">Lipid biosynthesis</keyword>
<protein>
    <recommendedName>
        <fullName evidence="4 14">3-oxoacyl-[acyl-carrier-protein] synthase 2</fullName>
        <ecNumber evidence="3 14">2.3.1.179</ecNumber>
    </recommendedName>
</protein>
<dbReference type="EC" id="2.3.1.179" evidence="3 14"/>
<accession>A0A543AIQ0</accession>
<evidence type="ECO:0000256" key="4">
    <source>
        <dbReference type="ARBA" id="ARBA00014657"/>
    </source>
</evidence>
<evidence type="ECO:0000256" key="7">
    <source>
        <dbReference type="ARBA" id="ARBA00022832"/>
    </source>
</evidence>
<evidence type="ECO:0000256" key="16">
    <source>
        <dbReference type="RuleBase" id="RU003694"/>
    </source>
</evidence>
<comment type="caution">
    <text evidence="18">The sequence shown here is derived from an EMBL/GenBank/DDBJ whole genome shotgun (WGS) entry which is preliminary data.</text>
</comment>
<evidence type="ECO:0000256" key="14">
    <source>
        <dbReference type="PIRNR" id="PIRNR000447"/>
    </source>
</evidence>
<dbReference type="InterPro" id="IPR020841">
    <property type="entry name" value="PKS_Beta-ketoAc_synthase_dom"/>
</dbReference>
<name>A0A543AIQ0_9MICC</name>
<evidence type="ECO:0000256" key="11">
    <source>
        <dbReference type="ARBA" id="ARBA00024006"/>
    </source>
</evidence>
<feature type="active site" description="For beta-ketoacyl synthase activity" evidence="15">
    <location>
        <position position="164"/>
    </location>
</feature>
<dbReference type="GO" id="GO:0005829">
    <property type="term" value="C:cytosol"/>
    <property type="evidence" value="ECO:0007669"/>
    <property type="project" value="TreeGrafter"/>
</dbReference>
<dbReference type="InterPro" id="IPR018201">
    <property type="entry name" value="Ketoacyl_synth_AS"/>
</dbReference>
<dbReference type="InterPro" id="IPR014031">
    <property type="entry name" value="Ketoacyl_synth_C"/>
</dbReference>
<gene>
    <name evidence="18" type="ORF">FB556_1100</name>
</gene>
<dbReference type="InterPro" id="IPR017568">
    <property type="entry name" value="3-oxoacyl-ACP_synth-2"/>
</dbReference>
<dbReference type="EMBL" id="VFOU01000002">
    <property type="protein sequence ID" value="TQL72450.1"/>
    <property type="molecule type" value="Genomic_DNA"/>
</dbReference>
<dbReference type="PANTHER" id="PTHR11712:SF336">
    <property type="entry name" value="3-OXOACYL-[ACYL-CARRIER-PROTEIN] SYNTHASE, MITOCHONDRIAL"/>
    <property type="match status" value="1"/>
</dbReference>
<evidence type="ECO:0000256" key="2">
    <source>
        <dbReference type="ARBA" id="ARBA00008467"/>
    </source>
</evidence>
<dbReference type="PANTHER" id="PTHR11712">
    <property type="entry name" value="POLYKETIDE SYNTHASE-RELATED"/>
    <property type="match status" value="1"/>
</dbReference>
<dbReference type="PIRSF" id="PIRSF000447">
    <property type="entry name" value="KAS_II"/>
    <property type="match status" value="1"/>
</dbReference>
<dbReference type="FunFam" id="3.40.47.10:FF:000018">
    <property type="entry name" value="3-oxoacyl-[acyl-carrier-protein] synthase 2"/>
    <property type="match status" value="1"/>
</dbReference>
<dbReference type="InterPro" id="IPR016039">
    <property type="entry name" value="Thiolase-like"/>
</dbReference>
<comment type="pathway">
    <text evidence="1 14">Lipid metabolism; fatty acid biosynthesis.</text>
</comment>
<dbReference type="CDD" id="cd00834">
    <property type="entry name" value="KAS_I_II"/>
    <property type="match status" value="1"/>
</dbReference>
<comment type="catalytic activity">
    <reaction evidence="13 14">
        <text>a fatty acyl-[ACP] + malonyl-[ACP] + H(+) = a 3-oxoacyl-[ACP] + holo-[ACP] + CO2</text>
        <dbReference type="Rhea" id="RHEA:22836"/>
        <dbReference type="Rhea" id="RHEA-COMP:9623"/>
        <dbReference type="Rhea" id="RHEA-COMP:9685"/>
        <dbReference type="Rhea" id="RHEA-COMP:9916"/>
        <dbReference type="Rhea" id="RHEA-COMP:14125"/>
        <dbReference type="ChEBI" id="CHEBI:15378"/>
        <dbReference type="ChEBI" id="CHEBI:16526"/>
        <dbReference type="ChEBI" id="CHEBI:64479"/>
        <dbReference type="ChEBI" id="CHEBI:78449"/>
        <dbReference type="ChEBI" id="CHEBI:78776"/>
        <dbReference type="ChEBI" id="CHEBI:138651"/>
    </reaction>
</comment>
<keyword evidence="9 14" id="KW-0275">Fatty acid biosynthesis</keyword>
<dbReference type="NCBIfam" id="TIGR03150">
    <property type="entry name" value="fabF"/>
    <property type="match status" value="1"/>
</dbReference>
<dbReference type="Pfam" id="PF00109">
    <property type="entry name" value="ketoacyl-synt"/>
    <property type="match status" value="1"/>
</dbReference>
<evidence type="ECO:0000256" key="10">
    <source>
        <dbReference type="ARBA" id="ARBA00023315"/>
    </source>
</evidence>
<dbReference type="Pfam" id="PF02801">
    <property type="entry name" value="Ketoacyl-synt_C"/>
    <property type="match status" value="1"/>
</dbReference>
<dbReference type="Gene3D" id="3.40.47.10">
    <property type="match status" value="1"/>
</dbReference>
<evidence type="ECO:0000256" key="12">
    <source>
        <dbReference type="ARBA" id="ARBA00047318"/>
    </source>
</evidence>
<dbReference type="AlphaFoldDB" id="A0A543AIQ0"/>
<evidence type="ECO:0000256" key="1">
    <source>
        <dbReference type="ARBA" id="ARBA00005194"/>
    </source>
</evidence>
<keyword evidence="19" id="KW-1185">Reference proteome</keyword>
<dbReference type="RefSeq" id="WP_141865584.1">
    <property type="nucleotide sequence ID" value="NZ_BAABAN010000018.1"/>
</dbReference>
<evidence type="ECO:0000256" key="8">
    <source>
        <dbReference type="ARBA" id="ARBA00023098"/>
    </source>
</evidence>
<dbReference type="OrthoDB" id="9808669at2"/>
<dbReference type="UniPathway" id="UPA00094"/>
<dbReference type="SMART" id="SM00825">
    <property type="entry name" value="PKS_KS"/>
    <property type="match status" value="1"/>
</dbReference>
<sequence>MTRKAVITGLGATSPIGGDVDTMWANALAGTSGARPIEVDWVEQYSLPVTFAAQLTNKPTEVLSRVEARRMDPTTQMGLVAAREAWTHSGLNEASVEPERLAVAFGTGIGGVWTLLDSWDNLRERGPRRVLPMTVPMLMPNGAAAAISMDISARGGALTTVSACASGTEAMDTARRLIETGQADVVITGGAEAAIHPLPIAGFAAMQALSKRNDDPQAASRPYDTDRDGFVLGEGAGAIVLESEEHARARGATIYAVLAGTGVTSDAHHITAPDPEGMGASRAIRAALESGGIQMDEVVHVNAHATSTPVGDRPEYIAMKSVFAGHIDNVQVSATKSQTGHLLGASGAIEAIMTTLAVYHRKAPVTINLDNQDPDIPLNVVHGQPAELPSGDIAAMSNSFGFGGHNAVIALRSY</sequence>
<keyword evidence="6 14" id="KW-0808">Transferase</keyword>
<evidence type="ECO:0000256" key="3">
    <source>
        <dbReference type="ARBA" id="ARBA00012356"/>
    </source>
</evidence>
<dbReference type="GO" id="GO:0004315">
    <property type="term" value="F:3-oxoacyl-[acyl-carrier-protein] synthase activity"/>
    <property type="evidence" value="ECO:0007669"/>
    <property type="project" value="UniProtKB-UniRule"/>
</dbReference>
<comment type="function">
    <text evidence="11 14">Involved in the type II fatty acid elongation cycle. Catalyzes the elongation of a wide range of acyl-ACP by the addition of two carbons from malonyl-ACP to an acyl acceptor. Can efficiently catalyze the conversion of palmitoleoyl-ACP (cis-hexadec-9-enoyl-ACP) to cis-vaccenoyl-ACP (cis-octadec-11-enoyl-ACP), an essential step in the thermal regulation of fatty acid composition.</text>
</comment>
<evidence type="ECO:0000256" key="13">
    <source>
        <dbReference type="ARBA" id="ARBA00047659"/>
    </source>
</evidence>
<dbReference type="NCBIfam" id="NF005589">
    <property type="entry name" value="PRK07314.1"/>
    <property type="match status" value="1"/>
</dbReference>
<dbReference type="InterPro" id="IPR014030">
    <property type="entry name" value="Ketoacyl_synth_N"/>
</dbReference>
<evidence type="ECO:0000256" key="15">
    <source>
        <dbReference type="PIRSR" id="PIRSR000447-1"/>
    </source>
</evidence>
<keyword evidence="10 14" id="KW-0012">Acyltransferase</keyword>
<dbReference type="Proteomes" id="UP000319746">
    <property type="component" value="Unassembled WGS sequence"/>
</dbReference>
<evidence type="ECO:0000313" key="18">
    <source>
        <dbReference type="EMBL" id="TQL72450.1"/>
    </source>
</evidence>
<comment type="catalytic activity">
    <reaction evidence="12 14">
        <text>(9Z)-hexadecenoyl-[ACP] + malonyl-[ACP] + H(+) = 3-oxo-(11Z)-octadecenoyl-[ACP] + holo-[ACP] + CO2</text>
        <dbReference type="Rhea" id="RHEA:55040"/>
        <dbReference type="Rhea" id="RHEA-COMP:9623"/>
        <dbReference type="Rhea" id="RHEA-COMP:9685"/>
        <dbReference type="Rhea" id="RHEA-COMP:10800"/>
        <dbReference type="Rhea" id="RHEA-COMP:14074"/>
        <dbReference type="ChEBI" id="CHEBI:15378"/>
        <dbReference type="ChEBI" id="CHEBI:16526"/>
        <dbReference type="ChEBI" id="CHEBI:64479"/>
        <dbReference type="ChEBI" id="CHEBI:78449"/>
        <dbReference type="ChEBI" id="CHEBI:83989"/>
        <dbReference type="ChEBI" id="CHEBI:138538"/>
        <dbReference type="EC" id="2.3.1.179"/>
    </reaction>
</comment>
<keyword evidence="7" id="KW-0276">Fatty acid metabolism</keyword>
<dbReference type="PROSITE" id="PS00606">
    <property type="entry name" value="KS3_1"/>
    <property type="match status" value="1"/>
</dbReference>
<feature type="domain" description="Ketosynthase family 3 (KS3)" evidence="17">
    <location>
        <begin position="2"/>
        <end position="413"/>
    </location>
</feature>
<reference evidence="18 19" key="1">
    <citation type="submission" date="2019-06" db="EMBL/GenBank/DDBJ databases">
        <title>Sequencing the genomes of 1000 actinobacteria strains.</title>
        <authorList>
            <person name="Klenk H.-P."/>
        </authorList>
    </citation>
    <scope>NUCLEOTIDE SEQUENCE [LARGE SCALE GENOMIC DNA]</scope>
    <source>
        <strain evidence="18 19">DSM 24083</strain>
    </source>
</reference>
<dbReference type="GO" id="GO:0006633">
    <property type="term" value="P:fatty acid biosynthetic process"/>
    <property type="evidence" value="ECO:0007669"/>
    <property type="project" value="UniProtKB-UniRule"/>
</dbReference>
<evidence type="ECO:0000313" key="19">
    <source>
        <dbReference type="Proteomes" id="UP000319746"/>
    </source>
</evidence>
<organism evidence="18 19">
    <name type="scientific">Enteractinococcus coprophilus</name>
    <dbReference type="NCBI Taxonomy" id="1027633"/>
    <lineage>
        <taxon>Bacteria</taxon>
        <taxon>Bacillati</taxon>
        <taxon>Actinomycetota</taxon>
        <taxon>Actinomycetes</taxon>
        <taxon>Micrococcales</taxon>
        <taxon>Micrococcaceae</taxon>
    </lineage>
</organism>
<dbReference type="InterPro" id="IPR000794">
    <property type="entry name" value="Beta-ketoacyl_synthase"/>
</dbReference>
<dbReference type="SUPFAM" id="SSF53901">
    <property type="entry name" value="Thiolase-like"/>
    <property type="match status" value="2"/>
</dbReference>
<proteinExistence type="inferred from homology"/>
<evidence type="ECO:0000259" key="17">
    <source>
        <dbReference type="PROSITE" id="PS52004"/>
    </source>
</evidence>
<comment type="similarity">
    <text evidence="2 14 16">Belongs to the thiolase-like superfamily. Beta-ketoacyl-ACP synthases family.</text>
</comment>
<evidence type="ECO:0000256" key="9">
    <source>
        <dbReference type="ARBA" id="ARBA00023160"/>
    </source>
</evidence>
<evidence type="ECO:0000256" key="6">
    <source>
        <dbReference type="ARBA" id="ARBA00022679"/>
    </source>
</evidence>
<keyword evidence="8" id="KW-0443">Lipid metabolism</keyword>
<dbReference type="PROSITE" id="PS52004">
    <property type="entry name" value="KS3_2"/>
    <property type="match status" value="1"/>
</dbReference>